<feature type="region of interest" description="Disordered" evidence="7">
    <location>
        <begin position="142"/>
        <end position="161"/>
    </location>
</feature>
<feature type="compositionally biased region" description="Polar residues" evidence="7">
    <location>
        <begin position="142"/>
        <end position="151"/>
    </location>
</feature>
<dbReference type="GO" id="GO:0006446">
    <property type="term" value="P:regulation of translational initiation"/>
    <property type="evidence" value="ECO:0007669"/>
    <property type="project" value="TreeGrafter"/>
</dbReference>
<dbReference type="Gene3D" id="3.10.110.10">
    <property type="entry name" value="Ubiquitin Conjugating Enzyme"/>
    <property type="match status" value="1"/>
</dbReference>
<accession>T1KWP6</accession>
<feature type="domain" description="RWD" evidence="8">
    <location>
        <begin position="9"/>
        <end position="110"/>
    </location>
</feature>
<feature type="compositionally biased region" description="Polar residues" evidence="7">
    <location>
        <begin position="114"/>
        <end position="135"/>
    </location>
</feature>
<dbReference type="InterPro" id="IPR016135">
    <property type="entry name" value="UBQ-conjugating_enzyme/RWD"/>
</dbReference>
<dbReference type="Gene3D" id="3.30.230.30">
    <property type="entry name" value="Impact, N-terminal domain"/>
    <property type="match status" value="1"/>
</dbReference>
<dbReference type="STRING" id="32264.T1KWP6"/>
<keyword evidence="3" id="KW-0963">Cytoplasm</keyword>
<dbReference type="InterPro" id="IPR020568">
    <property type="entry name" value="Ribosomal_Su5_D2-typ_SF"/>
</dbReference>
<evidence type="ECO:0000256" key="5">
    <source>
        <dbReference type="ARBA" id="ARBA00022845"/>
    </source>
</evidence>
<proteinExistence type="inferred from homology"/>
<dbReference type="PROSITE" id="PS00910">
    <property type="entry name" value="UPF0029"/>
    <property type="match status" value="1"/>
</dbReference>
<dbReference type="CDD" id="cd23821">
    <property type="entry name" value="RWD_IMPACT"/>
    <property type="match status" value="1"/>
</dbReference>
<comment type="similarity">
    <text evidence="2">Belongs to the IMPACT family.</text>
</comment>
<dbReference type="eggNOG" id="KOG3299">
    <property type="taxonomic scope" value="Eukaryota"/>
</dbReference>
<keyword evidence="5" id="KW-0810">Translation regulation</keyword>
<dbReference type="Pfam" id="PF01205">
    <property type="entry name" value="Impact_N"/>
    <property type="match status" value="1"/>
</dbReference>
<dbReference type="Proteomes" id="UP000015104">
    <property type="component" value="Unassembled WGS sequence"/>
</dbReference>
<dbReference type="PANTHER" id="PTHR16301">
    <property type="entry name" value="IMPACT-RELATED"/>
    <property type="match status" value="1"/>
</dbReference>
<name>T1KWP6_TETUR</name>
<sequence>MDNETLRKDEIEALSAIYGDDLVLEEEESHGFAVTLTHPEESEKSIKLDIRFSLDYPLYGPPYYTLSAPWMSRNLKTSLTNELNSIYLDNQGESILYMWIEKAREYLEKKETGESVSSNNETGNTSTPEDNGNLDEQLTALNNKQLSSSGKSENDGDGTDEENYEYKYEEYDYHHYHHHKDNGLSNDINLVHGEPIVDRRSVFQAHICPVDCTNQVHSALAQLKTNKKIANATHNIVAYRINGGANHSFIQDCDDDGETHAGGRLLHLLQLLDVKNVLVVVSRWYGGVNLGADRFKHINNAARDLLVKCGYIEAVPEKSSNSTSGRKKKSK</sequence>
<evidence type="ECO:0000256" key="1">
    <source>
        <dbReference type="ARBA" id="ARBA00004496"/>
    </source>
</evidence>
<dbReference type="GO" id="GO:0005737">
    <property type="term" value="C:cytoplasm"/>
    <property type="evidence" value="ECO:0007669"/>
    <property type="project" value="UniProtKB-SubCell"/>
</dbReference>
<evidence type="ECO:0000256" key="3">
    <source>
        <dbReference type="ARBA" id="ARBA00022490"/>
    </source>
</evidence>
<reference evidence="10" key="1">
    <citation type="submission" date="2011-08" db="EMBL/GenBank/DDBJ databases">
        <authorList>
            <person name="Rombauts S."/>
        </authorList>
    </citation>
    <scope>NUCLEOTIDE SEQUENCE</scope>
    <source>
        <strain evidence="10">London</strain>
    </source>
</reference>
<dbReference type="GO" id="GO:0140469">
    <property type="term" value="P:GCN2-mediated signaling"/>
    <property type="evidence" value="ECO:0007669"/>
    <property type="project" value="TreeGrafter"/>
</dbReference>
<dbReference type="OrthoDB" id="69641at2759"/>
<dbReference type="SMART" id="SM00591">
    <property type="entry name" value="RWD"/>
    <property type="match status" value="1"/>
</dbReference>
<evidence type="ECO:0000256" key="6">
    <source>
        <dbReference type="ARBA" id="ARBA00023016"/>
    </source>
</evidence>
<feature type="region of interest" description="Disordered" evidence="7">
    <location>
        <begin position="111"/>
        <end position="135"/>
    </location>
</feature>
<organism evidence="9 10">
    <name type="scientific">Tetranychus urticae</name>
    <name type="common">Two-spotted spider mite</name>
    <dbReference type="NCBI Taxonomy" id="32264"/>
    <lineage>
        <taxon>Eukaryota</taxon>
        <taxon>Metazoa</taxon>
        <taxon>Ecdysozoa</taxon>
        <taxon>Arthropoda</taxon>
        <taxon>Chelicerata</taxon>
        <taxon>Arachnida</taxon>
        <taxon>Acari</taxon>
        <taxon>Acariformes</taxon>
        <taxon>Trombidiformes</taxon>
        <taxon>Prostigmata</taxon>
        <taxon>Eleutherengona</taxon>
        <taxon>Raphignathae</taxon>
        <taxon>Tetranychoidea</taxon>
        <taxon>Tetranychidae</taxon>
        <taxon>Tetranychus</taxon>
    </lineage>
</organism>
<keyword evidence="6" id="KW-0346">Stress response</keyword>
<evidence type="ECO:0000259" key="8">
    <source>
        <dbReference type="PROSITE" id="PS50908"/>
    </source>
</evidence>
<dbReference type="InterPro" id="IPR036956">
    <property type="entry name" value="Impact_N_sf"/>
</dbReference>
<dbReference type="OMA" id="FRHICNL"/>
<evidence type="ECO:0000256" key="2">
    <source>
        <dbReference type="ARBA" id="ARBA00007665"/>
    </source>
</evidence>
<reference evidence="9" key="2">
    <citation type="submission" date="2015-06" db="UniProtKB">
        <authorList>
            <consortium name="EnsemblMetazoa"/>
        </authorList>
    </citation>
    <scope>IDENTIFICATION</scope>
</reference>
<comment type="subcellular location">
    <subcellularLocation>
        <location evidence="1">Cytoplasm</location>
    </subcellularLocation>
</comment>
<evidence type="ECO:0000256" key="7">
    <source>
        <dbReference type="SAM" id="MobiDB-lite"/>
    </source>
</evidence>
<gene>
    <name evidence="9" type="primary">107367902</name>
</gene>
<evidence type="ECO:0000313" key="9">
    <source>
        <dbReference type="EnsemblMetazoa" id="tetur24g02380.1"/>
    </source>
</evidence>
<dbReference type="InterPro" id="IPR020569">
    <property type="entry name" value="UPF0029_Impact_CS"/>
</dbReference>
<dbReference type="KEGG" id="tut:107367902"/>
<dbReference type="AlphaFoldDB" id="T1KWP6"/>
<dbReference type="PROSITE" id="PS50908">
    <property type="entry name" value="RWD"/>
    <property type="match status" value="1"/>
</dbReference>
<dbReference type="PANTHER" id="PTHR16301:SF25">
    <property type="entry name" value="PROTEIN IMPACT"/>
    <property type="match status" value="1"/>
</dbReference>
<keyword evidence="10" id="KW-1185">Reference proteome</keyword>
<dbReference type="Pfam" id="PF05773">
    <property type="entry name" value="RWD"/>
    <property type="match status" value="1"/>
</dbReference>
<evidence type="ECO:0000256" key="4">
    <source>
        <dbReference type="ARBA" id="ARBA00022491"/>
    </source>
</evidence>
<dbReference type="SUPFAM" id="SSF54495">
    <property type="entry name" value="UBC-like"/>
    <property type="match status" value="1"/>
</dbReference>
<dbReference type="SUPFAM" id="SSF54211">
    <property type="entry name" value="Ribosomal protein S5 domain 2-like"/>
    <property type="match status" value="1"/>
</dbReference>
<protein>
    <recommendedName>
        <fullName evidence="8">RWD domain-containing protein</fullName>
    </recommendedName>
</protein>
<dbReference type="InterPro" id="IPR001498">
    <property type="entry name" value="Impact_N"/>
</dbReference>
<dbReference type="InterPro" id="IPR006575">
    <property type="entry name" value="RWD_dom"/>
</dbReference>
<dbReference type="EnsemblMetazoa" id="tetur24g02380.1">
    <property type="protein sequence ID" value="tetur24g02380.1"/>
    <property type="gene ID" value="tetur24g02380"/>
</dbReference>
<dbReference type="InterPro" id="IPR023582">
    <property type="entry name" value="Impact"/>
</dbReference>
<evidence type="ECO:0000313" key="10">
    <source>
        <dbReference type="Proteomes" id="UP000015104"/>
    </source>
</evidence>
<keyword evidence="4" id="KW-0678">Repressor</keyword>
<dbReference type="HOGENOM" id="CLU_045276_1_0_1"/>
<dbReference type="EMBL" id="CAEY01000646">
    <property type="status" value="NOT_ANNOTATED_CDS"/>
    <property type="molecule type" value="Genomic_DNA"/>
</dbReference>